<feature type="compositionally biased region" description="Polar residues" evidence="1">
    <location>
        <begin position="51"/>
        <end position="63"/>
    </location>
</feature>
<organism evidence="2 3">
    <name type="scientific">Clathrospora elynae</name>
    <dbReference type="NCBI Taxonomy" id="706981"/>
    <lineage>
        <taxon>Eukaryota</taxon>
        <taxon>Fungi</taxon>
        <taxon>Dikarya</taxon>
        <taxon>Ascomycota</taxon>
        <taxon>Pezizomycotina</taxon>
        <taxon>Dothideomycetes</taxon>
        <taxon>Pleosporomycetidae</taxon>
        <taxon>Pleosporales</taxon>
        <taxon>Diademaceae</taxon>
        <taxon>Clathrospora</taxon>
    </lineage>
</organism>
<accession>A0A6A5SI80</accession>
<feature type="region of interest" description="Disordered" evidence="1">
    <location>
        <begin position="24"/>
        <end position="66"/>
    </location>
</feature>
<evidence type="ECO:0000313" key="3">
    <source>
        <dbReference type="Proteomes" id="UP000800038"/>
    </source>
</evidence>
<dbReference type="EMBL" id="ML976079">
    <property type="protein sequence ID" value="KAF1939572.1"/>
    <property type="molecule type" value="Genomic_DNA"/>
</dbReference>
<proteinExistence type="predicted"/>
<feature type="compositionally biased region" description="Basic and acidic residues" evidence="1">
    <location>
        <begin position="36"/>
        <end position="50"/>
    </location>
</feature>
<evidence type="ECO:0000313" key="2">
    <source>
        <dbReference type="EMBL" id="KAF1939572.1"/>
    </source>
</evidence>
<dbReference type="AlphaFoldDB" id="A0A6A5SI80"/>
<keyword evidence="3" id="KW-1185">Reference proteome</keyword>
<evidence type="ECO:0000256" key="1">
    <source>
        <dbReference type="SAM" id="MobiDB-lite"/>
    </source>
</evidence>
<dbReference type="Proteomes" id="UP000800038">
    <property type="component" value="Unassembled WGS sequence"/>
</dbReference>
<reference evidence="2" key="1">
    <citation type="journal article" date="2020" name="Stud. Mycol.">
        <title>101 Dothideomycetes genomes: a test case for predicting lifestyles and emergence of pathogens.</title>
        <authorList>
            <person name="Haridas S."/>
            <person name="Albert R."/>
            <person name="Binder M."/>
            <person name="Bloem J."/>
            <person name="Labutti K."/>
            <person name="Salamov A."/>
            <person name="Andreopoulos B."/>
            <person name="Baker S."/>
            <person name="Barry K."/>
            <person name="Bills G."/>
            <person name="Bluhm B."/>
            <person name="Cannon C."/>
            <person name="Castanera R."/>
            <person name="Culley D."/>
            <person name="Daum C."/>
            <person name="Ezra D."/>
            <person name="Gonzalez J."/>
            <person name="Henrissat B."/>
            <person name="Kuo A."/>
            <person name="Liang C."/>
            <person name="Lipzen A."/>
            <person name="Lutzoni F."/>
            <person name="Magnuson J."/>
            <person name="Mondo S."/>
            <person name="Nolan M."/>
            <person name="Ohm R."/>
            <person name="Pangilinan J."/>
            <person name="Park H.-J."/>
            <person name="Ramirez L."/>
            <person name="Alfaro M."/>
            <person name="Sun H."/>
            <person name="Tritt A."/>
            <person name="Yoshinaga Y."/>
            <person name="Zwiers L.-H."/>
            <person name="Turgeon B."/>
            <person name="Goodwin S."/>
            <person name="Spatafora J."/>
            <person name="Crous P."/>
            <person name="Grigoriev I."/>
        </authorList>
    </citation>
    <scope>NUCLEOTIDE SEQUENCE</scope>
    <source>
        <strain evidence="2">CBS 161.51</strain>
    </source>
</reference>
<protein>
    <submittedName>
        <fullName evidence="2">Uncharacterized protein</fullName>
    </submittedName>
</protein>
<sequence length="80" mass="9260">MKVYRKRAYWLTLVALMRTHHGRRDLGSINNCPKSNRVDTERRPYTRPRVDTQNTESQPTSGSRRVGLRVHMGCAGHVIL</sequence>
<gene>
    <name evidence="2" type="ORF">EJ02DRAFT_255508</name>
</gene>
<name>A0A6A5SI80_9PLEO</name>